<dbReference type="Pfam" id="PF02458">
    <property type="entry name" value="Transferase"/>
    <property type="match status" value="1"/>
</dbReference>
<comment type="caution">
    <text evidence="3">The sequence shown here is derived from an EMBL/GenBank/DDBJ whole genome shotgun (WGS) entry which is preliminary data.</text>
</comment>
<proteinExistence type="inferred from homology"/>
<protein>
    <submittedName>
        <fullName evidence="3">Uncharacterized protein</fullName>
    </submittedName>
</protein>
<reference evidence="3" key="2">
    <citation type="submission" date="2020-10" db="EMBL/GenBank/DDBJ databases">
        <authorList>
            <person name="Cooper E.A."/>
            <person name="Brenton Z.W."/>
            <person name="Flinn B.S."/>
            <person name="Jenkins J."/>
            <person name="Shu S."/>
            <person name="Flowers D."/>
            <person name="Luo F."/>
            <person name="Wang Y."/>
            <person name="Xia P."/>
            <person name="Barry K."/>
            <person name="Daum C."/>
            <person name="Lipzen A."/>
            <person name="Yoshinaga Y."/>
            <person name="Schmutz J."/>
            <person name="Saski C."/>
            <person name="Vermerris W."/>
            <person name="Kresovich S."/>
        </authorList>
    </citation>
    <scope>NUCLEOTIDE SEQUENCE</scope>
</reference>
<dbReference type="GO" id="GO:0016747">
    <property type="term" value="F:acyltransferase activity, transferring groups other than amino-acyl groups"/>
    <property type="evidence" value="ECO:0007669"/>
    <property type="project" value="UniProtKB-ARBA"/>
</dbReference>
<evidence type="ECO:0000313" key="4">
    <source>
        <dbReference type="Proteomes" id="UP000807115"/>
    </source>
</evidence>
<reference evidence="3" key="1">
    <citation type="journal article" date="2019" name="BMC Genomics">
        <title>A new reference genome for Sorghum bicolor reveals high levels of sequence similarity between sweet and grain genotypes: implications for the genetics of sugar metabolism.</title>
        <authorList>
            <person name="Cooper E.A."/>
            <person name="Brenton Z.W."/>
            <person name="Flinn B.S."/>
            <person name="Jenkins J."/>
            <person name="Shu S."/>
            <person name="Flowers D."/>
            <person name="Luo F."/>
            <person name="Wang Y."/>
            <person name="Xia P."/>
            <person name="Barry K."/>
            <person name="Daum C."/>
            <person name="Lipzen A."/>
            <person name="Yoshinaga Y."/>
            <person name="Schmutz J."/>
            <person name="Saski C."/>
            <person name="Vermerris W."/>
            <person name="Kresovich S."/>
        </authorList>
    </citation>
    <scope>NUCLEOTIDE SEQUENCE</scope>
</reference>
<dbReference type="PANTHER" id="PTHR31147:SF66">
    <property type="entry name" value="OS05G0315700 PROTEIN"/>
    <property type="match status" value="1"/>
</dbReference>
<dbReference type="Gene3D" id="3.30.559.10">
    <property type="entry name" value="Chloramphenicol acetyltransferase-like domain"/>
    <property type="match status" value="2"/>
</dbReference>
<gene>
    <name evidence="3" type="ORF">BDA96_09G039700</name>
</gene>
<dbReference type="InterPro" id="IPR050898">
    <property type="entry name" value="Plant_acyltransferase"/>
</dbReference>
<organism evidence="3 4">
    <name type="scientific">Sorghum bicolor</name>
    <name type="common">Sorghum</name>
    <name type="synonym">Sorghum vulgare</name>
    <dbReference type="NCBI Taxonomy" id="4558"/>
    <lineage>
        <taxon>Eukaryota</taxon>
        <taxon>Viridiplantae</taxon>
        <taxon>Streptophyta</taxon>
        <taxon>Embryophyta</taxon>
        <taxon>Tracheophyta</taxon>
        <taxon>Spermatophyta</taxon>
        <taxon>Magnoliopsida</taxon>
        <taxon>Liliopsida</taxon>
        <taxon>Poales</taxon>
        <taxon>Poaceae</taxon>
        <taxon>PACMAD clade</taxon>
        <taxon>Panicoideae</taxon>
        <taxon>Andropogonodae</taxon>
        <taxon>Andropogoneae</taxon>
        <taxon>Sorghinae</taxon>
        <taxon>Sorghum</taxon>
    </lineage>
</organism>
<keyword evidence="2" id="KW-0808">Transferase</keyword>
<sequence>MPEATEHYVQPPAMTTTPLAFAVRRREPVLVGPAAPTPRETKRLSDIDDQETLRGHVPFLFVYRSGGGARADDDGRDPAAAIRRALGEALVPYYPLAGRLREVEARKLVVDCTGEGVMFVEADADVRLAELEAASSGELRPPFPCMDQLLFDVDGSGGVLNCPLLLIQVTRLLCGGFVLALRLNHTICDAIGLAQFMSATAELARGLPAPTVAPAWSRELLEARSPPRPSFPHREFDAVPGNVSVPRWAAGAMPAAADMITRTFTFGPADVSTIKSGLPPHLRKTATTFETLTAALWRARTAALEVPADEEVRAVSIVGFRGLPELVLPAGYYGNACVPVAAVTTAGLLLAGSLGAAVELVRETKAAVTAEYVRSTVDLLVLRRRPCVALGNLFLVSDNRHAGFHRVDFGWGEPVYGGPAATLFGPSFLVHVGDDGGAGDGKGMGKVGVLIVLPRPAMERFASEVETLLKS</sequence>
<comment type="similarity">
    <text evidence="1">Belongs to the plant acyltransferase family.</text>
</comment>
<evidence type="ECO:0000256" key="2">
    <source>
        <dbReference type="ARBA" id="ARBA00022679"/>
    </source>
</evidence>
<dbReference type="InterPro" id="IPR023213">
    <property type="entry name" value="CAT-like_dom_sf"/>
</dbReference>
<dbReference type="EMBL" id="CM027688">
    <property type="protein sequence ID" value="KAG0516870.1"/>
    <property type="molecule type" value="Genomic_DNA"/>
</dbReference>
<dbReference type="PANTHER" id="PTHR31147">
    <property type="entry name" value="ACYL TRANSFERASE 4"/>
    <property type="match status" value="1"/>
</dbReference>
<dbReference type="Proteomes" id="UP000807115">
    <property type="component" value="Chromosome 9"/>
</dbReference>
<evidence type="ECO:0000256" key="1">
    <source>
        <dbReference type="ARBA" id="ARBA00009861"/>
    </source>
</evidence>
<dbReference type="AlphaFoldDB" id="A0A921QAD4"/>
<accession>A0A921QAD4</accession>
<name>A0A921QAD4_SORBI</name>
<evidence type="ECO:0000313" key="3">
    <source>
        <dbReference type="EMBL" id="KAG0516870.1"/>
    </source>
</evidence>